<comment type="caution">
    <text evidence="1">The sequence shown here is derived from an EMBL/GenBank/DDBJ whole genome shotgun (WGS) entry which is preliminary data.</text>
</comment>
<gene>
    <name evidence="1" type="ORF">F7Q91_22380</name>
</gene>
<protein>
    <submittedName>
        <fullName evidence="1">Uncharacterized protein</fullName>
    </submittedName>
</protein>
<dbReference type="AlphaFoldDB" id="A0A7V7TEJ7"/>
<evidence type="ECO:0000313" key="2">
    <source>
        <dbReference type="Proteomes" id="UP000423756"/>
    </source>
</evidence>
<dbReference type="EMBL" id="VZPX01000068">
    <property type="protein sequence ID" value="KAB0470299.1"/>
    <property type="molecule type" value="Genomic_DNA"/>
</dbReference>
<accession>A0A7V7TEJ7</accession>
<name>A0A7V7TEJ7_9VIBR</name>
<proteinExistence type="predicted"/>
<reference evidence="1 2" key="1">
    <citation type="submission" date="2019-09" db="EMBL/GenBank/DDBJ databases">
        <title>Draft genome sequences of 48 bacterial type strains from the CCUG.</title>
        <authorList>
            <person name="Tunovic T."/>
            <person name="Pineiro-Iglesias B."/>
            <person name="Unosson C."/>
            <person name="Inganas E."/>
            <person name="Ohlen M."/>
            <person name="Cardew S."/>
            <person name="Jensie-Markopoulos S."/>
            <person name="Salva-Serra F."/>
            <person name="Jaen-Luchoro D."/>
            <person name="Karlsson R."/>
            <person name="Svensson-Stadler L."/>
            <person name="Chun J."/>
            <person name="Moore E."/>
        </authorList>
    </citation>
    <scope>NUCLEOTIDE SEQUENCE [LARGE SCALE GENOMIC DNA]</scope>
    <source>
        <strain evidence="1 2">CCUG 48643</strain>
    </source>
</reference>
<organism evidence="1 2">
    <name type="scientific">Vibrio chagasii</name>
    <dbReference type="NCBI Taxonomy" id="170679"/>
    <lineage>
        <taxon>Bacteria</taxon>
        <taxon>Pseudomonadati</taxon>
        <taxon>Pseudomonadota</taxon>
        <taxon>Gammaproteobacteria</taxon>
        <taxon>Vibrionales</taxon>
        <taxon>Vibrionaceae</taxon>
        <taxon>Vibrio</taxon>
    </lineage>
</organism>
<sequence length="60" mass="6823">MVIKMEMRTLKYQVMGKGTWITATVSRAVADQLAMEYQSYGWPVEICAAEQTMTFDRNAA</sequence>
<evidence type="ECO:0000313" key="1">
    <source>
        <dbReference type="EMBL" id="KAB0470299.1"/>
    </source>
</evidence>
<dbReference type="Proteomes" id="UP000423756">
    <property type="component" value="Unassembled WGS sequence"/>
</dbReference>